<dbReference type="Proteomes" id="UP001732700">
    <property type="component" value="Chromosome 7D"/>
</dbReference>
<protein>
    <submittedName>
        <fullName evidence="1">Uncharacterized protein</fullName>
    </submittedName>
</protein>
<name>A0ACD6ACS8_AVESA</name>
<sequence>MCFGDGLDGGRVRAMADAQSDLVRSFSDVRLFANAKILAVSRLIYRNKWKKLAALRQKQEEMYLPLIDLRRRRRSRHRPSSSSEPPAAYVDTLSDLEVPDEDDDGPAKLAVNKAHYKRRRLCDGELVGMCAELLGAGSETTASAVQWIMANLVKHADEQEAVRREIHNFVAAEADQVGEEVLGKLEYLNAVIMEALRLHPPTSVAYRQVMEDDHVIHQGQRIPAGTVVYCPLAALARSCEDPDDFKPQRFLANGADVKMMPFGAGRRVCPGKDTAMRHVSYFVANLVREFVWTEVDGEHAVDLRPHVEFFTLMKRPLRAHLQLARPELKTN</sequence>
<reference evidence="1" key="1">
    <citation type="submission" date="2021-05" db="EMBL/GenBank/DDBJ databases">
        <authorList>
            <person name="Scholz U."/>
            <person name="Mascher M."/>
            <person name="Fiebig A."/>
        </authorList>
    </citation>
    <scope>NUCLEOTIDE SEQUENCE [LARGE SCALE GENOMIC DNA]</scope>
</reference>
<proteinExistence type="predicted"/>
<keyword evidence="2" id="KW-1185">Reference proteome</keyword>
<evidence type="ECO:0000313" key="2">
    <source>
        <dbReference type="Proteomes" id="UP001732700"/>
    </source>
</evidence>
<accession>A0ACD6ACS8</accession>
<reference evidence="1" key="2">
    <citation type="submission" date="2025-09" db="UniProtKB">
        <authorList>
            <consortium name="EnsemblPlants"/>
        </authorList>
    </citation>
    <scope>IDENTIFICATION</scope>
</reference>
<organism evidence="1 2">
    <name type="scientific">Avena sativa</name>
    <name type="common">Oat</name>
    <dbReference type="NCBI Taxonomy" id="4498"/>
    <lineage>
        <taxon>Eukaryota</taxon>
        <taxon>Viridiplantae</taxon>
        <taxon>Streptophyta</taxon>
        <taxon>Embryophyta</taxon>
        <taxon>Tracheophyta</taxon>
        <taxon>Spermatophyta</taxon>
        <taxon>Magnoliopsida</taxon>
        <taxon>Liliopsida</taxon>
        <taxon>Poales</taxon>
        <taxon>Poaceae</taxon>
        <taxon>BOP clade</taxon>
        <taxon>Pooideae</taxon>
        <taxon>Poodae</taxon>
        <taxon>Poeae</taxon>
        <taxon>Poeae Chloroplast Group 1 (Aveneae type)</taxon>
        <taxon>Aveninae</taxon>
        <taxon>Avena</taxon>
    </lineage>
</organism>
<evidence type="ECO:0000313" key="1">
    <source>
        <dbReference type="EnsemblPlants" id="AVESA.00010b.r2.7DG1334710.1.CDS.1"/>
    </source>
</evidence>
<dbReference type="EnsemblPlants" id="AVESA.00010b.r2.7DG1334710.1">
    <property type="protein sequence ID" value="AVESA.00010b.r2.7DG1334710.1.CDS.1"/>
    <property type="gene ID" value="AVESA.00010b.r2.7DG1334710"/>
</dbReference>